<dbReference type="InterPro" id="IPR036179">
    <property type="entry name" value="Ig-like_dom_sf"/>
</dbReference>
<gene>
    <name evidence="2" type="ORF">SAE01_35850</name>
</gene>
<evidence type="ECO:0000259" key="1">
    <source>
        <dbReference type="PROSITE" id="PS50835"/>
    </source>
</evidence>
<dbReference type="AlphaFoldDB" id="A0A512BGJ0"/>
<dbReference type="InterPro" id="IPR013783">
    <property type="entry name" value="Ig-like_fold"/>
</dbReference>
<protein>
    <recommendedName>
        <fullName evidence="1">Ig-like domain-containing protein</fullName>
    </recommendedName>
</protein>
<dbReference type="Gene3D" id="2.120.10.30">
    <property type="entry name" value="TolB, C-terminal domain"/>
    <property type="match status" value="3"/>
</dbReference>
<dbReference type="InterPro" id="IPR026341">
    <property type="entry name" value="T9SS_type_B"/>
</dbReference>
<dbReference type="OrthoDB" id="641420at2"/>
<reference evidence="2 3" key="1">
    <citation type="submission" date="2019-07" db="EMBL/GenBank/DDBJ databases">
        <title>Whole genome shotgun sequence of Segetibacter aerophilus NBRC 106135.</title>
        <authorList>
            <person name="Hosoyama A."/>
            <person name="Uohara A."/>
            <person name="Ohji S."/>
            <person name="Ichikawa N."/>
        </authorList>
    </citation>
    <scope>NUCLEOTIDE SEQUENCE [LARGE SCALE GENOMIC DNA]</scope>
    <source>
        <strain evidence="2 3">NBRC 106135</strain>
    </source>
</reference>
<dbReference type="Gene3D" id="2.60.40.10">
    <property type="entry name" value="Immunoglobulins"/>
    <property type="match status" value="2"/>
</dbReference>
<keyword evidence="3" id="KW-1185">Reference proteome</keyword>
<dbReference type="NCBIfam" id="TIGR04131">
    <property type="entry name" value="Bac_Flav_CTERM"/>
    <property type="match status" value="1"/>
</dbReference>
<proteinExistence type="predicted"/>
<dbReference type="InterPro" id="IPR056822">
    <property type="entry name" value="TEN_NHL"/>
</dbReference>
<dbReference type="CDD" id="cd14953">
    <property type="entry name" value="NHL_like_1"/>
    <property type="match status" value="1"/>
</dbReference>
<organism evidence="2 3">
    <name type="scientific">Segetibacter aerophilus</name>
    <dbReference type="NCBI Taxonomy" id="670293"/>
    <lineage>
        <taxon>Bacteria</taxon>
        <taxon>Pseudomonadati</taxon>
        <taxon>Bacteroidota</taxon>
        <taxon>Chitinophagia</taxon>
        <taxon>Chitinophagales</taxon>
        <taxon>Chitinophagaceae</taxon>
        <taxon>Segetibacter</taxon>
    </lineage>
</organism>
<dbReference type="RefSeq" id="WP_147205202.1">
    <property type="nucleotide sequence ID" value="NZ_BJYT01000016.1"/>
</dbReference>
<dbReference type="InterPro" id="IPR007110">
    <property type="entry name" value="Ig-like_dom"/>
</dbReference>
<feature type="domain" description="Ig-like" evidence="1">
    <location>
        <begin position="654"/>
        <end position="731"/>
    </location>
</feature>
<dbReference type="PANTHER" id="PTHR13833">
    <property type="match status" value="1"/>
</dbReference>
<dbReference type="SUPFAM" id="SSF48726">
    <property type="entry name" value="Immunoglobulin"/>
    <property type="match status" value="3"/>
</dbReference>
<feature type="domain" description="Ig-like" evidence="1">
    <location>
        <begin position="564"/>
        <end position="645"/>
    </location>
</feature>
<dbReference type="Proteomes" id="UP000321513">
    <property type="component" value="Unassembled WGS sequence"/>
</dbReference>
<name>A0A512BGJ0_9BACT</name>
<accession>A0A512BGJ0</accession>
<feature type="domain" description="Ig-like" evidence="1">
    <location>
        <begin position="348"/>
        <end position="467"/>
    </location>
</feature>
<dbReference type="PROSITE" id="PS50835">
    <property type="entry name" value="IG_LIKE"/>
    <property type="match status" value="3"/>
</dbReference>
<dbReference type="InterPro" id="IPR011042">
    <property type="entry name" value="6-blade_b-propeller_TolB-like"/>
</dbReference>
<dbReference type="PANTHER" id="PTHR13833:SF71">
    <property type="entry name" value="NHL DOMAIN-CONTAINING PROTEIN"/>
    <property type="match status" value="1"/>
</dbReference>
<sequence>MFDVLKKSTIIIQRSSYPTLLLSLFFLFLFAQINAQTIDTYAGQPGGAGYSGDGGYAISARLSYPGRTTVDQFGNLYIPDGNNHVVRKVSASGIISTVAGTGAFGYSGDGGLATAARLWFPNSVAIDSKGNLFILEAVNSVVRKVDAAGKITTVAGNGTKGYSGDGGAATAAQLDNPVDMAIDALDNIYIADKYNKVVRKVNAAGIITTIAGSGVAGYSGDGGPATAAQLTSPDGVAVDNLGNLLIADGQNAVIRKVNTAGIIITIAGNGTYGFTGDGGPATAAQFTVNSPNDLAVDNAGNIYAADYQNHVIRKIDPTGIIITIAGLGQHAGTSGDGGPALAARLWFPTAVTVDACNNLYITDTYNQLVRKISSSSSATVTVQPKDVIVCSNSATSFTIEAVNTATYQWLVNTGAGWVDVPNNVTYTGAKTNTLQITGATPSMNAYTYRCAVANACGVSYSAVATLSIAPTVPPTVSIYTTSTTFCSNYSISFFATPANAGTNPTYQWKKNGVNVGQNSRGYIHENPVTGDIITCTITSIYNCLPINTATSNAITIAVNPVEAPAISITSSTNSVCYGAPITLTATATGAGNNPVYQWKKNGLPVGTNSPTYSSNMFLNNEVITCTVMTRGDCGPPSSATSNSITIILDQGPTPEVTVAATSISICTGDLVTFTATNKSGNPTPIYTWFVDGKEVGAYSTIYSTTTLTNGSEVQCRMTVPQCGGGSTKDYSDPIKIVVNTALNPSISISSDFTNICKNAPVTFKATTAEVGVNPVYQWKINGTNAGTNSKSFTTQNLNDGDVVTCVVIVDATKCFSSSNTTSNSITIKVTTPVRATVNITASVNDICGTKPITFTARTQNAGSTSTYNWLVNGNTLATGNPTFTYNTPVNKDNIQLVVAAANSSCATLSADSSNTITLVVKPVPEIIVSPVDTIVQPGAQVQMRVSIIGNVASYTWSPANAFTNSQNLSPLTLPVLATTTYKLNAVSANGCTTSKEAVLRVVTDLYMPTAFTPNDDGKNDVFRIPPATSITLKEFTVFNRWGAKVFTTRDQQTGWNGKYKGNLSDMGVYIYIISGTDLQGKEVFVKGSVLLMR</sequence>
<dbReference type="EMBL" id="BJYT01000016">
    <property type="protein sequence ID" value="GEO11089.1"/>
    <property type="molecule type" value="Genomic_DNA"/>
</dbReference>
<dbReference type="SUPFAM" id="SSF101898">
    <property type="entry name" value="NHL repeat"/>
    <property type="match status" value="1"/>
</dbReference>
<comment type="caution">
    <text evidence="2">The sequence shown here is derived from an EMBL/GenBank/DDBJ whole genome shotgun (WGS) entry which is preliminary data.</text>
</comment>
<dbReference type="Pfam" id="PF13585">
    <property type="entry name" value="CHU_C"/>
    <property type="match status" value="1"/>
</dbReference>
<dbReference type="Pfam" id="PF25021">
    <property type="entry name" value="TEN_NHL"/>
    <property type="match status" value="2"/>
</dbReference>
<evidence type="ECO:0000313" key="3">
    <source>
        <dbReference type="Proteomes" id="UP000321513"/>
    </source>
</evidence>
<evidence type="ECO:0000313" key="2">
    <source>
        <dbReference type="EMBL" id="GEO11089.1"/>
    </source>
</evidence>